<feature type="region of interest" description="Disordered" evidence="1">
    <location>
        <begin position="118"/>
        <end position="141"/>
    </location>
</feature>
<dbReference type="PANTHER" id="PTHR46599">
    <property type="entry name" value="PIGGYBAC TRANSPOSABLE ELEMENT-DERIVED PROTEIN 4"/>
    <property type="match status" value="1"/>
</dbReference>
<dbReference type="Proteomes" id="UP001159363">
    <property type="component" value="Chromosome X"/>
</dbReference>
<name>A0ABQ9HTL1_9NEOP</name>
<reference evidence="3 4" key="1">
    <citation type="submission" date="2023-02" db="EMBL/GenBank/DDBJ databases">
        <title>LHISI_Scaffold_Assembly.</title>
        <authorList>
            <person name="Stuart O.P."/>
            <person name="Cleave R."/>
            <person name="Magrath M.J.L."/>
            <person name="Mikheyev A.S."/>
        </authorList>
    </citation>
    <scope>NUCLEOTIDE SEQUENCE [LARGE SCALE GENOMIC DNA]</scope>
    <source>
        <strain evidence="3">Daus_M_001</strain>
        <tissue evidence="3">Leg muscle</tissue>
    </source>
</reference>
<sequence>MAESRCFILIRALLFDDSTTRKVMEETDAAAAVSHIFNMFIENCHKNYAMGAHGCVDVTLVPFRGCVRFLVYIPKKLARYGIKLLCLTDAHKSYLYNSYIYTGKGSYGCHPYPSRAKTPNPISSSGSSYKVPLQDKPKHNL</sequence>
<evidence type="ECO:0000256" key="1">
    <source>
        <dbReference type="SAM" id="MobiDB-lite"/>
    </source>
</evidence>
<dbReference type="EMBL" id="JARBHB010000004">
    <property type="protein sequence ID" value="KAJ8887714.1"/>
    <property type="molecule type" value="Genomic_DNA"/>
</dbReference>
<feature type="domain" description="PiggyBac transposable element-derived protein" evidence="2">
    <location>
        <begin position="8"/>
        <end position="106"/>
    </location>
</feature>
<evidence type="ECO:0000313" key="3">
    <source>
        <dbReference type="EMBL" id="KAJ8887714.1"/>
    </source>
</evidence>
<protein>
    <recommendedName>
        <fullName evidence="2">PiggyBac transposable element-derived protein domain-containing protein</fullName>
    </recommendedName>
</protein>
<evidence type="ECO:0000313" key="4">
    <source>
        <dbReference type="Proteomes" id="UP001159363"/>
    </source>
</evidence>
<gene>
    <name evidence="3" type="ORF">PR048_013932</name>
</gene>
<comment type="caution">
    <text evidence="3">The sequence shown here is derived from an EMBL/GenBank/DDBJ whole genome shotgun (WGS) entry which is preliminary data.</text>
</comment>
<organism evidence="3 4">
    <name type="scientific">Dryococelus australis</name>
    <dbReference type="NCBI Taxonomy" id="614101"/>
    <lineage>
        <taxon>Eukaryota</taxon>
        <taxon>Metazoa</taxon>
        <taxon>Ecdysozoa</taxon>
        <taxon>Arthropoda</taxon>
        <taxon>Hexapoda</taxon>
        <taxon>Insecta</taxon>
        <taxon>Pterygota</taxon>
        <taxon>Neoptera</taxon>
        <taxon>Polyneoptera</taxon>
        <taxon>Phasmatodea</taxon>
        <taxon>Verophasmatodea</taxon>
        <taxon>Anareolatae</taxon>
        <taxon>Phasmatidae</taxon>
        <taxon>Eurycanthinae</taxon>
        <taxon>Dryococelus</taxon>
    </lineage>
</organism>
<keyword evidence="4" id="KW-1185">Reference proteome</keyword>
<dbReference type="InterPro" id="IPR029526">
    <property type="entry name" value="PGBD"/>
</dbReference>
<evidence type="ECO:0000259" key="2">
    <source>
        <dbReference type="Pfam" id="PF13843"/>
    </source>
</evidence>
<accession>A0ABQ9HTL1</accession>
<dbReference type="Pfam" id="PF13843">
    <property type="entry name" value="DDE_Tnp_1_7"/>
    <property type="match status" value="1"/>
</dbReference>
<proteinExistence type="predicted"/>
<dbReference type="PANTHER" id="PTHR46599:SF6">
    <property type="entry name" value="DUAL SPECIFICITY PHOSPHATASE 26"/>
    <property type="match status" value="1"/>
</dbReference>